<reference evidence="2 3" key="1">
    <citation type="submission" date="2020-08" db="EMBL/GenBank/DDBJ databases">
        <title>Plant Genome Project.</title>
        <authorList>
            <person name="Zhang R.-G."/>
        </authorList>
    </citation>
    <scope>NUCLEOTIDE SEQUENCE [LARGE SCALE GENOMIC DNA]</scope>
    <source>
        <tissue evidence="2">Rhizome</tissue>
    </source>
</reference>
<dbReference type="EMBL" id="JACMSC010000015">
    <property type="protein sequence ID" value="KAG6487133.1"/>
    <property type="molecule type" value="Genomic_DNA"/>
</dbReference>
<dbReference type="InterPro" id="IPR039291">
    <property type="entry name" value="At5g17165-like"/>
</dbReference>
<dbReference type="Pfam" id="PF22272">
    <property type="entry name" value="LEA_3b"/>
    <property type="match status" value="1"/>
</dbReference>
<name>A0A8J5FJN3_ZINOF</name>
<dbReference type="PANTHER" id="PTHR35122:SF2">
    <property type="entry name" value="OS04G0598000 PROTEIN"/>
    <property type="match status" value="1"/>
</dbReference>
<comment type="caution">
    <text evidence="2">The sequence shown here is derived from an EMBL/GenBank/DDBJ whole genome shotgun (WGS) entry which is preliminary data.</text>
</comment>
<accession>A0A8J5FJN3</accession>
<proteinExistence type="predicted"/>
<dbReference type="Proteomes" id="UP000734854">
    <property type="component" value="Unassembled WGS sequence"/>
</dbReference>
<evidence type="ECO:0000313" key="2">
    <source>
        <dbReference type="EMBL" id="KAG6487133.1"/>
    </source>
</evidence>
<feature type="region of interest" description="Disordered" evidence="1">
    <location>
        <begin position="80"/>
        <end position="136"/>
    </location>
</feature>
<sequence>MVVEEYMLVCIENFPQFGTFVADSGTSSPYYSLHSGCTIRDILEMERARQLFGAIRPGAASVLPDEVVELKSAWRRRSWRRDAAAHGHGDSYWTPDPDTGVFGPEDDRHGQRRSGNARGGGSSVPEENAWIRHLEVEDAEKLDPAAAMD</sequence>
<keyword evidence="3" id="KW-1185">Reference proteome</keyword>
<feature type="compositionally biased region" description="Basic and acidic residues" evidence="1">
    <location>
        <begin position="80"/>
        <end position="89"/>
    </location>
</feature>
<protein>
    <submittedName>
        <fullName evidence="2">Uncharacterized protein</fullName>
    </submittedName>
</protein>
<dbReference type="AlphaFoldDB" id="A0A8J5FJN3"/>
<evidence type="ECO:0000256" key="1">
    <source>
        <dbReference type="SAM" id="MobiDB-lite"/>
    </source>
</evidence>
<gene>
    <name evidence="2" type="ORF">ZIOFF_055716</name>
</gene>
<organism evidence="2 3">
    <name type="scientific">Zingiber officinale</name>
    <name type="common">Ginger</name>
    <name type="synonym">Amomum zingiber</name>
    <dbReference type="NCBI Taxonomy" id="94328"/>
    <lineage>
        <taxon>Eukaryota</taxon>
        <taxon>Viridiplantae</taxon>
        <taxon>Streptophyta</taxon>
        <taxon>Embryophyta</taxon>
        <taxon>Tracheophyta</taxon>
        <taxon>Spermatophyta</taxon>
        <taxon>Magnoliopsida</taxon>
        <taxon>Liliopsida</taxon>
        <taxon>Zingiberales</taxon>
        <taxon>Zingiberaceae</taxon>
        <taxon>Zingiber</taxon>
    </lineage>
</organism>
<dbReference type="PANTHER" id="PTHR35122">
    <property type="entry name" value="OSJNBA0093F12.14 PROTEIN"/>
    <property type="match status" value="1"/>
</dbReference>
<evidence type="ECO:0000313" key="3">
    <source>
        <dbReference type="Proteomes" id="UP000734854"/>
    </source>
</evidence>